<accession>A0A165FWX9</accession>
<protein>
    <submittedName>
        <fullName evidence="2">Uncharacterized protein</fullName>
    </submittedName>
</protein>
<name>A0A165FWX9_SCHMD</name>
<reference evidence="2" key="1">
    <citation type="journal article" date="2016" name="Elife">
        <title>Two FGFRL-Wnt circuits organize the planarian anteroposterior axis.</title>
        <authorList>
            <person name="Scimone M.L."/>
            <person name="Cote L.E."/>
            <person name="Rogers T."/>
            <person name="Reddien P.W."/>
        </authorList>
    </citation>
    <scope>NUCLEOTIDE SEQUENCE</scope>
</reference>
<keyword evidence="1" id="KW-0812">Transmembrane</keyword>
<dbReference type="EMBL" id="KT983975">
    <property type="protein sequence ID" value="AMY26483.1"/>
    <property type="molecule type" value="mRNA"/>
</dbReference>
<sequence>MYTITNIHTFTHAAWISLSISLYLSIFLSISLSLTLSQKTSSVDSFAFRHRTFEIADKAASLILDIWCIDSYDQTVMRWHVRS</sequence>
<evidence type="ECO:0000313" key="2">
    <source>
        <dbReference type="EMBL" id="AMY26483.1"/>
    </source>
</evidence>
<proteinExistence type="evidence at transcript level"/>
<evidence type="ECO:0000256" key="1">
    <source>
        <dbReference type="SAM" id="Phobius"/>
    </source>
</evidence>
<feature type="transmembrane region" description="Helical" evidence="1">
    <location>
        <begin position="12"/>
        <end position="36"/>
    </location>
</feature>
<organism evidence="2">
    <name type="scientific">Schmidtea mediterranea</name>
    <name type="common">Freshwater planarian flatworm</name>
    <dbReference type="NCBI Taxonomy" id="79327"/>
    <lineage>
        <taxon>Eukaryota</taxon>
        <taxon>Metazoa</taxon>
        <taxon>Spiralia</taxon>
        <taxon>Lophotrochozoa</taxon>
        <taxon>Platyhelminthes</taxon>
        <taxon>Rhabditophora</taxon>
        <taxon>Seriata</taxon>
        <taxon>Tricladida</taxon>
        <taxon>Continenticola</taxon>
        <taxon>Geoplanoidea</taxon>
        <taxon>Dugesiidae</taxon>
        <taxon>Schmidtea</taxon>
    </lineage>
</organism>
<dbReference type="AlphaFoldDB" id="A0A165FWX9"/>
<keyword evidence="1" id="KW-0472">Membrane</keyword>
<keyword evidence="1" id="KW-1133">Transmembrane helix</keyword>